<reference evidence="10" key="2">
    <citation type="journal article" date="2010" name="PLoS Genet.">
        <title>Structure, function, and evolution of the Thiomonas spp. genome.</title>
        <authorList>
            <person name="Arsene-Ploetze F."/>
            <person name="Koechler S."/>
            <person name="Marchal M."/>
            <person name="Coppee J.Y."/>
            <person name="Chandler M."/>
            <person name="Bonnefoy V."/>
            <person name="Brochier-Armanet C."/>
            <person name="Barakat M."/>
            <person name="Barbe V."/>
            <person name="Battaglia-Brunet F."/>
            <person name="Bruneel O."/>
            <person name="Bryan C.G."/>
            <person name="Cleiss-Arnold J."/>
            <person name="Cruveiller S."/>
            <person name="Erhardt M."/>
            <person name="Heinrich-Salmeron A."/>
            <person name="Hommais F."/>
            <person name="Joulian C."/>
            <person name="Krin E."/>
            <person name="Lieutaud A."/>
            <person name="Lievremont D."/>
            <person name="Michel C."/>
            <person name="Muller D."/>
            <person name="Ortet P."/>
            <person name="Proux C."/>
            <person name="Siguier P."/>
            <person name="Roche D."/>
            <person name="Rouy Z."/>
            <person name="Salvignol G."/>
            <person name="Slyemi D."/>
            <person name="Talla E."/>
            <person name="Weiss S."/>
            <person name="Weissenbach J."/>
            <person name="Medigue C."/>
            <person name="Bertin P.N."/>
        </authorList>
    </citation>
    <scope>NUCLEOTIDE SEQUENCE [LARGE SCALE GENOMIC DNA]</scope>
    <source>
        <strain evidence="10">DSM 22701 / CIP 110005 / 3As</strain>
    </source>
</reference>
<evidence type="ECO:0000256" key="1">
    <source>
        <dbReference type="ARBA" id="ARBA00004162"/>
    </source>
</evidence>
<dbReference type="InterPro" id="IPR003400">
    <property type="entry name" value="ExbD"/>
</dbReference>
<keyword evidence="6 8" id="KW-0472">Membrane</keyword>
<keyword evidence="7" id="KW-0653">Protein transport</keyword>
<organism evidence="9 10">
    <name type="scientific">Thiomonas arsenitoxydans (strain DSM 22701 / CIP 110005 / 3As)</name>
    <dbReference type="NCBI Taxonomy" id="426114"/>
    <lineage>
        <taxon>Bacteria</taxon>
        <taxon>Pseudomonadati</taxon>
        <taxon>Pseudomonadota</taxon>
        <taxon>Betaproteobacteria</taxon>
        <taxon>Burkholderiales</taxon>
        <taxon>Thiomonas</taxon>
    </lineage>
</organism>
<evidence type="ECO:0000313" key="9">
    <source>
        <dbReference type="EMBL" id="CAZ87928.1"/>
    </source>
</evidence>
<sequence length="156" mass="17134">MRWSSHAWAAAQSPRHFCLIAMKYFEAKKARIEIIPMIDIMFFLLVFFIMVTLHMIPDAGIASRLPTSSTAQSMPKPQITLAVDKSGAIHYDSKVLSPQQLTALLKSKPDTDAMQVTIAGEEDVSLQQLMTVMDACRVAGVTKIGLAARQARDGGQ</sequence>
<dbReference type="eggNOG" id="COG0848">
    <property type="taxonomic scope" value="Bacteria"/>
</dbReference>
<comment type="similarity">
    <text evidence="2 7">Belongs to the ExbD/TolR family.</text>
</comment>
<name>D6CPJ8_THIA3</name>
<keyword evidence="7" id="KW-0813">Transport</keyword>
<dbReference type="PANTHER" id="PTHR30558">
    <property type="entry name" value="EXBD MEMBRANE COMPONENT OF PMF-DRIVEN MACROMOLECULE IMPORT SYSTEM"/>
    <property type="match status" value="1"/>
</dbReference>
<dbReference type="Pfam" id="PF02472">
    <property type="entry name" value="ExbD"/>
    <property type="match status" value="1"/>
</dbReference>
<gene>
    <name evidence="9" type="ordered locus">THI_1236</name>
</gene>
<evidence type="ECO:0000313" key="10">
    <source>
        <dbReference type="Proteomes" id="UP000002372"/>
    </source>
</evidence>
<evidence type="ECO:0000256" key="3">
    <source>
        <dbReference type="ARBA" id="ARBA00022475"/>
    </source>
</evidence>
<feature type="transmembrane region" description="Helical" evidence="8">
    <location>
        <begin position="34"/>
        <end position="56"/>
    </location>
</feature>
<evidence type="ECO:0000256" key="2">
    <source>
        <dbReference type="ARBA" id="ARBA00005811"/>
    </source>
</evidence>
<dbReference type="EMBL" id="FP475956">
    <property type="protein sequence ID" value="CAZ87928.1"/>
    <property type="molecule type" value="Genomic_DNA"/>
</dbReference>
<accession>D6CPJ8</accession>
<dbReference type="GO" id="GO:0005886">
    <property type="term" value="C:plasma membrane"/>
    <property type="evidence" value="ECO:0007669"/>
    <property type="project" value="UniProtKB-SubCell"/>
</dbReference>
<dbReference type="KEGG" id="thi:THI_1236"/>
<dbReference type="HOGENOM" id="CLU_085305_3_2_4"/>
<keyword evidence="4 7" id="KW-0812">Transmembrane</keyword>
<evidence type="ECO:0000256" key="4">
    <source>
        <dbReference type="ARBA" id="ARBA00022692"/>
    </source>
</evidence>
<dbReference type="AlphaFoldDB" id="D6CPJ8"/>
<reference key="1">
    <citation type="submission" date="2009-07" db="EMBL/GenBank/DDBJ databases">
        <authorList>
            <person name="Genoscope - CEA"/>
        </authorList>
    </citation>
    <scope>NUCLEOTIDE SEQUENCE</scope>
    <source>
        <strain>3As</strain>
    </source>
</reference>
<dbReference type="GO" id="GO:0022857">
    <property type="term" value="F:transmembrane transporter activity"/>
    <property type="evidence" value="ECO:0007669"/>
    <property type="project" value="InterPro"/>
</dbReference>
<dbReference type="PANTHER" id="PTHR30558:SF3">
    <property type="entry name" value="BIOPOLYMER TRANSPORT PROTEIN EXBD-RELATED"/>
    <property type="match status" value="1"/>
</dbReference>
<keyword evidence="5 8" id="KW-1133">Transmembrane helix</keyword>
<evidence type="ECO:0000256" key="7">
    <source>
        <dbReference type="RuleBase" id="RU003879"/>
    </source>
</evidence>
<keyword evidence="3" id="KW-1003">Cell membrane</keyword>
<evidence type="ECO:0000256" key="5">
    <source>
        <dbReference type="ARBA" id="ARBA00022989"/>
    </source>
</evidence>
<comment type="subcellular location">
    <subcellularLocation>
        <location evidence="1">Cell membrane</location>
        <topology evidence="1">Single-pass membrane protein</topology>
    </subcellularLocation>
    <subcellularLocation>
        <location evidence="7">Cell membrane</location>
        <topology evidence="7">Single-pass type II membrane protein</topology>
    </subcellularLocation>
</comment>
<dbReference type="Proteomes" id="UP000002372">
    <property type="component" value="Chromosome"/>
</dbReference>
<proteinExistence type="inferred from homology"/>
<evidence type="ECO:0000256" key="8">
    <source>
        <dbReference type="SAM" id="Phobius"/>
    </source>
</evidence>
<evidence type="ECO:0000256" key="6">
    <source>
        <dbReference type="ARBA" id="ARBA00023136"/>
    </source>
</evidence>
<dbReference type="Gene3D" id="3.30.420.270">
    <property type="match status" value="1"/>
</dbReference>
<protein>
    <submittedName>
        <fullName evidence="9">Biopolymer transport exbD protein</fullName>
    </submittedName>
</protein>
<dbReference type="GO" id="GO:0015031">
    <property type="term" value="P:protein transport"/>
    <property type="evidence" value="ECO:0007669"/>
    <property type="project" value="UniProtKB-KW"/>
</dbReference>